<keyword evidence="2" id="KW-1185">Reference proteome</keyword>
<dbReference type="SUPFAM" id="SSF51445">
    <property type="entry name" value="(Trans)glycosidases"/>
    <property type="match status" value="1"/>
</dbReference>
<protein>
    <recommendedName>
        <fullName evidence="3">Alpha-galactosidase</fullName>
    </recommendedName>
</protein>
<dbReference type="InterPro" id="IPR017853">
    <property type="entry name" value="GH"/>
</dbReference>
<gene>
    <name evidence="1" type="ORF">SAMN05216464_106268</name>
</gene>
<organism evidence="1 2">
    <name type="scientific">Mucilaginibacter pineti</name>
    <dbReference type="NCBI Taxonomy" id="1391627"/>
    <lineage>
        <taxon>Bacteria</taxon>
        <taxon>Pseudomonadati</taxon>
        <taxon>Bacteroidota</taxon>
        <taxon>Sphingobacteriia</taxon>
        <taxon>Sphingobacteriales</taxon>
        <taxon>Sphingobacteriaceae</taxon>
        <taxon>Mucilaginibacter</taxon>
    </lineage>
</organism>
<dbReference type="EMBL" id="FNAI01000006">
    <property type="protein sequence ID" value="SDE47427.1"/>
    <property type="molecule type" value="Genomic_DNA"/>
</dbReference>
<dbReference type="OrthoDB" id="1031955at2"/>
<name>A0A1G7D7D5_9SPHI</name>
<reference evidence="1 2" key="1">
    <citation type="submission" date="2016-10" db="EMBL/GenBank/DDBJ databases">
        <authorList>
            <person name="de Groot N.N."/>
        </authorList>
    </citation>
    <scope>NUCLEOTIDE SEQUENCE [LARGE SCALE GENOMIC DNA]</scope>
    <source>
        <strain evidence="1 2">47C3B</strain>
    </source>
</reference>
<evidence type="ECO:0008006" key="3">
    <source>
        <dbReference type="Google" id="ProtNLM"/>
    </source>
</evidence>
<dbReference type="Proteomes" id="UP000199072">
    <property type="component" value="Unassembled WGS sequence"/>
</dbReference>
<dbReference type="STRING" id="1391627.SAMN05216464_106268"/>
<accession>A0A1G7D7D5</accession>
<dbReference type="InterPro" id="IPR013785">
    <property type="entry name" value="Aldolase_TIM"/>
</dbReference>
<proteinExistence type="predicted"/>
<dbReference type="Gene3D" id="3.20.20.70">
    <property type="entry name" value="Aldolase class I"/>
    <property type="match status" value="1"/>
</dbReference>
<evidence type="ECO:0000313" key="2">
    <source>
        <dbReference type="Proteomes" id="UP000199072"/>
    </source>
</evidence>
<dbReference type="AlphaFoldDB" id="A0A1G7D7D5"/>
<sequence length="767" mass="85919">MIDKITSRLNQYVKQIHSNTLNRYRQFFMMRIFRLVIIVLLFSQGLYAQDLKKNGSEYTFSNTQVKITVNSATGMVNYLFSSGIRMDNTVAYLRGINSGYFSTTDFTSHTCTVSTITDSLGSGAVLSVKHTDSKHNIILTQSFTLYKQHPYVLLSLIAANRNAKDKPLETRDISALAILPANKGSLFIPGTEPRILDVPFDNDDWTPTLERSWPAANAPKNVGISYEFIAVYDQLKNAGLVIGSVKHNFWKTGLAYQTGSQLGYVDSLNVFGGVATADNPSLKSAYGGLDGTHDHADHGTMTGQSVSSPNIYLCGSADLHEAFLDYGRVNSTINGKQTWQGYAPVYWNSFGVEGVLGYEGVMMPPAVEQISDFIHSMPNFSAYSKPVLSIDSYDQGIYSTEVLKSIGEYGKKNGQQMGFYFIPFAMWSWKDDINNKKVPGSNYALKDVLLHDKSGNPIMYKDGKWGAYAMDPTHPAIRLYIIQQLKKAKTINAKFLKIDFLTAGSLETTRRYDKNIRTGMQAYDYGMKTLRHLVDSIMGKDIFITQAISPLFPHQYAHTRFVSTDVYSHLRDDQKGFPGWGSTESSLATGSHMGWVQGTLFPYTNLDVSIMKNFQKNPDLNEQEIKVRLYAMMVMGSILGDGSDFRNPIAAYRAQAFLNNKNIAAFFSQPKAFIPIKTADGETFDQQLSFYLPGDTTMLALFNFDREKEFTQVLTRQALHLNEHKKYILKDFLTDTTIGELKKDSPEFTLSAAHEDAVLIKLIPVNE</sequence>
<evidence type="ECO:0000313" key="1">
    <source>
        <dbReference type="EMBL" id="SDE47427.1"/>
    </source>
</evidence>